<reference evidence="1 2" key="1">
    <citation type="journal article" date="2013" name="PLoS ONE">
        <title>Bacterial endosymbiosis in a chordate host: long-term co-evolution and conservation of secondary metabolism.</title>
        <authorList>
            <person name="Kwan J.C."/>
            <person name="Schmidt E.W."/>
        </authorList>
    </citation>
    <scope>NUCLEOTIDE SEQUENCE [LARGE SCALE GENOMIC DNA]</scope>
    <source>
        <strain evidence="2">L6</strain>
    </source>
</reference>
<proteinExistence type="predicted"/>
<evidence type="ECO:0000313" key="2">
    <source>
        <dbReference type="Proteomes" id="UP000018951"/>
    </source>
</evidence>
<protein>
    <submittedName>
        <fullName evidence="1">Uncharacterized protein</fullName>
    </submittedName>
</protein>
<name>W2V094_9RICK</name>
<organism evidence="1 2">
    <name type="scientific">Candidatus Xenolissoclinum pacificiensis L6</name>
    <dbReference type="NCBI Taxonomy" id="1401685"/>
    <lineage>
        <taxon>Bacteria</taxon>
        <taxon>Pseudomonadati</taxon>
        <taxon>Pseudomonadota</taxon>
        <taxon>Alphaproteobacteria</taxon>
        <taxon>Rickettsiales</taxon>
        <taxon>Anaplasmataceae</taxon>
        <taxon>Candidatus Xenolissoclinum</taxon>
    </lineage>
</organism>
<dbReference type="EMBL" id="AXCJ01000001">
    <property type="protein sequence ID" value="ETO91659.1"/>
    <property type="molecule type" value="Genomic_DNA"/>
</dbReference>
<sequence>MNIILLSMYIWDKLNIITNFACMNARAIGIKGALNSLLEEYLSGYWIGCVEF</sequence>
<accession>W2V094</accession>
<evidence type="ECO:0000313" key="1">
    <source>
        <dbReference type="EMBL" id="ETO91659.1"/>
    </source>
</evidence>
<dbReference type="AlphaFoldDB" id="W2V094"/>
<dbReference type="Proteomes" id="UP000018951">
    <property type="component" value="Unassembled WGS sequence"/>
</dbReference>
<dbReference type="STRING" id="1401685.P857_829"/>
<comment type="caution">
    <text evidence="1">The sequence shown here is derived from an EMBL/GenBank/DDBJ whole genome shotgun (WGS) entry which is preliminary data.</text>
</comment>
<keyword evidence="2" id="KW-1185">Reference proteome</keyword>
<gene>
    <name evidence="1" type="ORF">P857_829</name>
</gene>